<protein>
    <submittedName>
        <fullName evidence="2">Uncharacterized protein</fullName>
    </submittedName>
</protein>
<name>A0A432ZIC4_9GAMM</name>
<dbReference type="RefSeq" id="WP_126784062.1">
    <property type="nucleotide sequence ID" value="NZ_PIQF01000001.1"/>
</dbReference>
<gene>
    <name evidence="2" type="ORF">CWI81_04665</name>
</gene>
<dbReference type="AlphaFoldDB" id="A0A432ZIC4"/>
<accession>A0A432ZIC4</accession>
<dbReference type="OrthoDB" id="6240818at2"/>
<reference evidence="2 3" key="1">
    <citation type="journal article" date="2011" name="Front. Microbiol.">
        <title>Genomic signatures of strain selection and enhancement in Bacillus atrophaeus var. globigii, a historical biowarfare simulant.</title>
        <authorList>
            <person name="Gibbons H.S."/>
            <person name="Broomall S.M."/>
            <person name="McNew L.A."/>
            <person name="Daligault H."/>
            <person name="Chapman C."/>
            <person name="Bruce D."/>
            <person name="Karavis M."/>
            <person name="Krepps M."/>
            <person name="McGregor P.A."/>
            <person name="Hong C."/>
            <person name="Park K.H."/>
            <person name="Akmal A."/>
            <person name="Feldman A."/>
            <person name="Lin J.S."/>
            <person name="Chang W.E."/>
            <person name="Higgs B.W."/>
            <person name="Demirev P."/>
            <person name="Lindquist J."/>
            <person name="Liem A."/>
            <person name="Fochler E."/>
            <person name="Read T.D."/>
            <person name="Tapia R."/>
            <person name="Johnson S."/>
            <person name="Bishop-Lilly K.A."/>
            <person name="Detter C."/>
            <person name="Han C."/>
            <person name="Sozhamannan S."/>
            <person name="Rosenzweig C.N."/>
            <person name="Skowronski E.W."/>
        </authorList>
    </citation>
    <scope>NUCLEOTIDE SEQUENCE [LARGE SCALE GENOMIC DNA]</scope>
    <source>
        <strain evidence="2 3">CL-SP19</strain>
    </source>
</reference>
<feature type="transmembrane region" description="Helical" evidence="1">
    <location>
        <begin position="20"/>
        <end position="45"/>
    </location>
</feature>
<comment type="caution">
    <text evidence="2">The sequence shown here is derived from an EMBL/GenBank/DDBJ whole genome shotgun (WGS) entry which is preliminary data.</text>
</comment>
<evidence type="ECO:0000256" key="1">
    <source>
        <dbReference type="SAM" id="Phobius"/>
    </source>
</evidence>
<keyword evidence="3" id="KW-1185">Reference proteome</keyword>
<dbReference type="Proteomes" id="UP000287908">
    <property type="component" value="Unassembled WGS sequence"/>
</dbReference>
<keyword evidence="1" id="KW-1133">Transmembrane helix</keyword>
<feature type="transmembrane region" description="Helical" evidence="1">
    <location>
        <begin position="73"/>
        <end position="95"/>
    </location>
</feature>
<evidence type="ECO:0000313" key="3">
    <source>
        <dbReference type="Proteomes" id="UP000287908"/>
    </source>
</evidence>
<organism evidence="2 3">
    <name type="scientific">Idiomarina seosinensis</name>
    <dbReference type="NCBI Taxonomy" id="281739"/>
    <lineage>
        <taxon>Bacteria</taxon>
        <taxon>Pseudomonadati</taxon>
        <taxon>Pseudomonadota</taxon>
        <taxon>Gammaproteobacteria</taxon>
        <taxon>Alteromonadales</taxon>
        <taxon>Idiomarinaceae</taxon>
        <taxon>Idiomarina</taxon>
    </lineage>
</organism>
<keyword evidence="1" id="KW-0812">Transmembrane</keyword>
<sequence length="103" mass="11361">MNLFIKRTLKIGLVLNAPPVLLVLSDLVNLDIVPVIFAGLLWMNIPLQYLGMASLFEPTQLQFEEFGVTAAAPTVWCSVVAFWVVISALISYLSLLRVVKSQA</sequence>
<proteinExistence type="predicted"/>
<keyword evidence="1" id="KW-0472">Membrane</keyword>
<dbReference type="EMBL" id="PIQF01000001">
    <property type="protein sequence ID" value="RUO77775.1"/>
    <property type="molecule type" value="Genomic_DNA"/>
</dbReference>
<evidence type="ECO:0000313" key="2">
    <source>
        <dbReference type="EMBL" id="RUO77775.1"/>
    </source>
</evidence>